<evidence type="ECO:0000313" key="3">
    <source>
        <dbReference type="Proteomes" id="UP001558652"/>
    </source>
</evidence>
<feature type="transmembrane region" description="Helical" evidence="1">
    <location>
        <begin position="54"/>
        <end position="72"/>
    </location>
</feature>
<dbReference type="AlphaFoldDB" id="A0ABD0XYT3"/>
<evidence type="ECO:0000313" key="2">
    <source>
        <dbReference type="EMBL" id="KAL1116394.1"/>
    </source>
</evidence>
<dbReference type="EMBL" id="JBFDAA010000017">
    <property type="protein sequence ID" value="KAL1116394.1"/>
    <property type="molecule type" value="Genomic_DNA"/>
</dbReference>
<protein>
    <submittedName>
        <fullName evidence="2">Uncharacterized protein</fullName>
    </submittedName>
</protein>
<accession>A0ABD0XYT3</accession>
<keyword evidence="1" id="KW-0472">Membrane</keyword>
<keyword evidence="1" id="KW-1133">Transmembrane helix</keyword>
<name>A0ABD0XYT3_9HEMI</name>
<organism evidence="2 3">
    <name type="scientific">Ranatra chinensis</name>
    <dbReference type="NCBI Taxonomy" id="642074"/>
    <lineage>
        <taxon>Eukaryota</taxon>
        <taxon>Metazoa</taxon>
        <taxon>Ecdysozoa</taxon>
        <taxon>Arthropoda</taxon>
        <taxon>Hexapoda</taxon>
        <taxon>Insecta</taxon>
        <taxon>Pterygota</taxon>
        <taxon>Neoptera</taxon>
        <taxon>Paraneoptera</taxon>
        <taxon>Hemiptera</taxon>
        <taxon>Heteroptera</taxon>
        <taxon>Panheteroptera</taxon>
        <taxon>Nepomorpha</taxon>
        <taxon>Nepidae</taxon>
        <taxon>Ranatrinae</taxon>
        <taxon>Ranatra</taxon>
    </lineage>
</organism>
<gene>
    <name evidence="2" type="ORF">AAG570_004868</name>
</gene>
<evidence type="ECO:0000256" key="1">
    <source>
        <dbReference type="SAM" id="Phobius"/>
    </source>
</evidence>
<feature type="transmembrane region" description="Helical" evidence="1">
    <location>
        <begin position="145"/>
        <end position="165"/>
    </location>
</feature>
<sequence>MSYVGDDEDTCGPLCVSGARAALHVVAVTCYQGLEGACHRCASGDGKATLEDPGALMFLWAAAVCLTTVPLTPKNLCLAKPYKYIYDLIAVLVLTNFLLNCIWTEVVTFLKLMDAVACEFFMELDLSRAIKSMTDIDTAITSADVVGFLLFVWVLHGAGAFGSVIKLFTRNINEFQCDLAEATASRRRPLMSAPQSKRRNYRR</sequence>
<keyword evidence="3" id="KW-1185">Reference proteome</keyword>
<feature type="transmembrane region" description="Helical" evidence="1">
    <location>
        <begin position="84"/>
        <end position="103"/>
    </location>
</feature>
<proteinExistence type="predicted"/>
<reference evidence="2 3" key="1">
    <citation type="submission" date="2024-07" db="EMBL/GenBank/DDBJ databases">
        <title>Chromosome-level genome assembly of the water stick insect Ranatra chinensis (Heteroptera: Nepidae).</title>
        <authorList>
            <person name="Liu X."/>
        </authorList>
    </citation>
    <scope>NUCLEOTIDE SEQUENCE [LARGE SCALE GENOMIC DNA]</scope>
    <source>
        <strain evidence="2">Cailab_2021Rc</strain>
        <tissue evidence="2">Muscle</tissue>
    </source>
</reference>
<keyword evidence="1" id="KW-0812">Transmembrane</keyword>
<comment type="caution">
    <text evidence="2">The sequence shown here is derived from an EMBL/GenBank/DDBJ whole genome shotgun (WGS) entry which is preliminary data.</text>
</comment>
<dbReference type="Proteomes" id="UP001558652">
    <property type="component" value="Unassembled WGS sequence"/>
</dbReference>